<protein>
    <submittedName>
        <fullName evidence="1">Uncharacterized protein</fullName>
    </submittedName>
</protein>
<organism evidence="1 2">
    <name type="scientific">Muricoccus vinaceus</name>
    <dbReference type="NCBI Taxonomy" id="424704"/>
    <lineage>
        <taxon>Bacteria</taxon>
        <taxon>Pseudomonadati</taxon>
        <taxon>Pseudomonadota</taxon>
        <taxon>Alphaproteobacteria</taxon>
        <taxon>Acetobacterales</taxon>
        <taxon>Roseomonadaceae</taxon>
        <taxon>Muricoccus</taxon>
    </lineage>
</organism>
<dbReference type="EMBL" id="JBHLVZ010000094">
    <property type="protein sequence ID" value="MFC0389155.1"/>
    <property type="molecule type" value="Genomic_DNA"/>
</dbReference>
<dbReference type="Proteomes" id="UP001589789">
    <property type="component" value="Unassembled WGS sequence"/>
</dbReference>
<evidence type="ECO:0000313" key="1">
    <source>
        <dbReference type="EMBL" id="MFC0389155.1"/>
    </source>
</evidence>
<name>A0ABV6J2J3_9PROT</name>
<proteinExistence type="predicted"/>
<sequence length="250" mass="27838">MVLGWIAEKVSTAVKVRQVSKDPLVILGRHVIDATWSKADLQSFSPVTIETHRNGMMGRVLQMAAAPDRRMANREALVEAVLGMARFQVLVLPPPPEEDPSGLRGQPGITGQLKARVAEIAPLDKELRELFHAVGSFEELAPTDIWDGILLRYRIMWAWADLHHSLRQALDDTNPAAGRDWYRPFVAAQCAVEEERFRMMLGMPSAFGGSDHDITSLAYGTFYLRVLDGSRYPDLAWDESVGSVLRKGSD</sequence>
<gene>
    <name evidence="1" type="ORF">ACFFIC_26920</name>
</gene>
<evidence type="ECO:0000313" key="2">
    <source>
        <dbReference type="Proteomes" id="UP001589789"/>
    </source>
</evidence>
<dbReference type="RefSeq" id="WP_377056265.1">
    <property type="nucleotide sequence ID" value="NZ_JBHLVZ010000094.1"/>
</dbReference>
<reference evidence="1 2" key="1">
    <citation type="submission" date="2024-09" db="EMBL/GenBank/DDBJ databases">
        <authorList>
            <person name="Sun Q."/>
            <person name="Mori K."/>
        </authorList>
    </citation>
    <scope>NUCLEOTIDE SEQUENCE [LARGE SCALE GENOMIC DNA]</scope>
    <source>
        <strain evidence="1 2">CCM 7468</strain>
    </source>
</reference>
<keyword evidence="2" id="KW-1185">Reference proteome</keyword>
<comment type="caution">
    <text evidence="1">The sequence shown here is derived from an EMBL/GenBank/DDBJ whole genome shotgun (WGS) entry which is preliminary data.</text>
</comment>
<accession>A0ABV6J2J3</accession>